<keyword evidence="1" id="KW-1133">Transmembrane helix</keyword>
<feature type="transmembrane region" description="Helical" evidence="1">
    <location>
        <begin position="43"/>
        <end position="61"/>
    </location>
</feature>
<dbReference type="Proteomes" id="UP000306973">
    <property type="component" value="Unassembled WGS sequence"/>
</dbReference>
<dbReference type="RefSeq" id="WP_138182827.1">
    <property type="nucleotide sequence ID" value="NZ_VBUI01000039.1"/>
</dbReference>
<comment type="caution">
    <text evidence="2">The sequence shown here is derived from an EMBL/GenBank/DDBJ whole genome shotgun (WGS) entry which is preliminary data.</text>
</comment>
<feature type="transmembrane region" description="Helical" evidence="1">
    <location>
        <begin position="68"/>
        <end position="90"/>
    </location>
</feature>
<feature type="transmembrane region" description="Helical" evidence="1">
    <location>
        <begin position="251"/>
        <end position="270"/>
    </location>
</feature>
<evidence type="ECO:0008006" key="4">
    <source>
        <dbReference type="Google" id="ProtNLM"/>
    </source>
</evidence>
<reference evidence="2 3" key="1">
    <citation type="journal article" date="2007" name="Int. J. Syst. Evol. Microbiol.">
        <title>Halomonas saccharevitans sp. nov., Halomonas arcis sp. nov. and Halomonas subterranea sp. nov., halophilic bacteria isolated from hypersaline environments of China.</title>
        <authorList>
            <person name="Xu X.W."/>
            <person name="Wu Y.H."/>
            <person name="Zhou Z."/>
            <person name="Wang C.S."/>
            <person name="Zhou Y.G."/>
            <person name="Zhang H.B."/>
            <person name="Wang Y."/>
            <person name="Wu M."/>
        </authorList>
    </citation>
    <scope>NUCLEOTIDE SEQUENCE [LARGE SCALE GENOMIC DNA]</scope>
    <source>
        <strain evidence="2 3">TBZ3</strain>
    </source>
</reference>
<feature type="transmembrane region" description="Helical" evidence="1">
    <location>
        <begin position="344"/>
        <end position="363"/>
    </location>
</feature>
<feature type="transmembrane region" description="Helical" evidence="1">
    <location>
        <begin position="96"/>
        <end position="117"/>
    </location>
</feature>
<gene>
    <name evidence="2" type="ORF">FEI13_17695</name>
</gene>
<organism evidence="2 3">
    <name type="scientific">Halomonas urmiana</name>
    <dbReference type="NCBI Taxonomy" id="490901"/>
    <lineage>
        <taxon>Bacteria</taxon>
        <taxon>Pseudomonadati</taxon>
        <taxon>Pseudomonadota</taxon>
        <taxon>Gammaproteobacteria</taxon>
        <taxon>Oceanospirillales</taxon>
        <taxon>Halomonadaceae</taxon>
        <taxon>Halomonas</taxon>
    </lineage>
</organism>
<proteinExistence type="predicted"/>
<protein>
    <recommendedName>
        <fullName evidence="4">O-antigen ligase family protein</fullName>
    </recommendedName>
</protein>
<keyword evidence="1" id="KW-0812">Transmembrane</keyword>
<keyword evidence="1" id="KW-0472">Membrane</keyword>
<feature type="transmembrane region" description="Helical" evidence="1">
    <location>
        <begin position="172"/>
        <end position="200"/>
    </location>
</feature>
<feature type="transmembrane region" description="Helical" evidence="1">
    <location>
        <begin position="129"/>
        <end position="152"/>
    </location>
</feature>
<sequence length="418" mass="46457">MIVNKYRSEKSFLRFWALLLFVVLPLGQLPYFVLGGTLPSPLLVWREVVVFLIPAIYILFYGLVVARFVILAVVIMSVLTSFLVFMAGAASLNSGIPLVLGALTYFSVIWLSLFFHSLPHARLLYILKFLKYSMIFGGGGLVVDYVSGYSISSSISGGERIDSQITLVPRALFLYTSVTFAASLLGVMLLFNSILAPIVYTNDHRGKGYVNVVAVLCAVGGILVTFSRVGFVLIFLWAIFNLVTKVSLKSIISGLFSLCFSFAFLWAFLGDKGTDFLYKRVESLFVLNENVDSHRILRWKEGVDDMVKNFFTGAGVGTGNTRSAQYIGINHYESTPLWVFNESGLIGFLVFFSPYISSIYFLVRARISFKDKISIFYLWAGMLFAISINPGGSAYLFVALIVFLSACLANKSRRHCAE</sequence>
<dbReference type="AlphaFoldDB" id="A0A5R8M8S3"/>
<evidence type="ECO:0000313" key="2">
    <source>
        <dbReference type="EMBL" id="TLF45907.1"/>
    </source>
</evidence>
<dbReference type="EMBL" id="VBUI01000039">
    <property type="protein sequence ID" value="TLF45907.1"/>
    <property type="molecule type" value="Genomic_DNA"/>
</dbReference>
<evidence type="ECO:0000313" key="3">
    <source>
        <dbReference type="Proteomes" id="UP000306973"/>
    </source>
</evidence>
<feature type="transmembrane region" description="Helical" evidence="1">
    <location>
        <begin position="375"/>
        <end position="404"/>
    </location>
</feature>
<accession>A0A5R8M8S3</accession>
<keyword evidence="3" id="KW-1185">Reference proteome</keyword>
<evidence type="ECO:0000256" key="1">
    <source>
        <dbReference type="SAM" id="Phobius"/>
    </source>
</evidence>
<name>A0A5R8M8S3_9GAMM</name>
<feature type="transmembrane region" description="Helical" evidence="1">
    <location>
        <begin position="12"/>
        <end position="31"/>
    </location>
</feature>
<feature type="transmembrane region" description="Helical" evidence="1">
    <location>
        <begin position="212"/>
        <end position="239"/>
    </location>
</feature>